<keyword evidence="5 6" id="KW-0143">Chaperone</keyword>
<dbReference type="GO" id="GO:0008270">
    <property type="term" value="F:zinc ion binding"/>
    <property type="evidence" value="ECO:0007669"/>
    <property type="project" value="UniProtKB-UniRule"/>
</dbReference>
<dbReference type="GO" id="GO:0009376">
    <property type="term" value="C:HslUV protease complex"/>
    <property type="evidence" value="ECO:0007669"/>
    <property type="project" value="TreeGrafter"/>
</dbReference>
<keyword evidence="10" id="KW-1185">Reference proteome</keyword>
<feature type="binding site" evidence="6 7">
    <location>
        <position position="12"/>
    </location>
    <ligand>
        <name>Zn(2+)</name>
        <dbReference type="ChEBI" id="CHEBI:29105"/>
    </ligand>
</feature>
<dbReference type="Gene3D" id="6.20.220.10">
    <property type="entry name" value="ClpX chaperone, C4-type zinc finger domain"/>
    <property type="match status" value="1"/>
</dbReference>
<dbReference type="SMART" id="SM00994">
    <property type="entry name" value="zf-C4_ClpX"/>
    <property type="match status" value="1"/>
</dbReference>
<dbReference type="PANTHER" id="PTHR48102">
    <property type="entry name" value="ATP-DEPENDENT CLP PROTEASE ATP-BINDING SUBUNIT CLPX-LIKE, MITOCHONDRIAL-RELATED"/>
    <property type="match status" value="1"/>
</dbReference>
<dbReference type="GO" id="GO:0140662">
    <property type="term" value="F:ATP-dependent protein folding chaperone"/>
    <property type="evidence" value="ECO:0007669"/>
    <property type="project" value="InterPro"/>
</dbReference>
<dbReference type="Pfam" id="PF06689">
    <property type="entry name" value="zf-C4_ClpX"/>
    <property type="match status" value="1"/>
</dbReference>
<dbReference type="KEGG" id="bbae:FRD01_17750"/>
<dbReference type="InterPro" id="IPR050052">
    <property type="entry name" value="ATP-dep_Clp_protease_ClpX"/>
</dbReference>
<dbReference type="SUPFAM" id="SSF52540">
    <property type="entry name" value="P-loop containing nucleoside triphosphate hydrolases"/>
    <property type="match status" value="1"/>
</dbReference>
<dbReference type="InterPro" id="IPR038366">
    <property type="entry name" value="Znf_CppX_C4_sf"/>
</dbReference>
<comment type="similarity">
    <text evidence="6 7">Belongs to the ClpX chaperone family.</text>
</comment>
<evidence type="ECO:0000256" key="4">
    <source>
        <dbReference type="ARBA" id="ARBA00022840"/>
    </source>
</evidence>
<evidence type="ECO:0000256" key="2">
    <source>
        <dbReference type="ARBA" id="ARBA00022741"/>
    </source>
</evidence>
<evidence type="ECO:0000256" key="7">
    <source>
        <dbReference type="PROSITE-ProRule" id="PRU01250"/>
    </source>
</evidence>
<evidence type="ECO:0000313" key="9">
    <source>
        <dbReference type="EMBL" id="QED29049.1"/>
    </source>
</evidence>
<dbReference type="GO" id="GO:0051603">
    <property type="term" value="P:proteolysis involved in protein catabolic process"/>
    <property type="evidence" value="ECO:0007669"/>
    <property type="project" value="TreeGrafter"/>
</dbReference>
<organism evidence="9 10">
    <name type="scientific">Microvenator marinus</name>
    <dbReference type="NCBI Taxonomy" id="2600177"/>
    <lineage>
        <taxon>Bacteria</taxon>
        <taxon>Deltaproteobacteria</taxon>
        <taxon>Bradymonadales</taxon>
        <taxon>Microvenatoraceae</taxon>
        <taxon>Microvenator</taxon>
    </lineage>
</organism>
<dbReference type="SMART" id="SM01086">
    <property type="entry name" value="ClpB_D2-small"/>
    <property type="match status" value="1"/>
</dbReference>
<dbReference type="InterPro" id="IPR059188">
    <property type="entry name" value="Znf_CLPX-like"/>
</dbReference>
<dbReference type="InterPro" id="IPR010603">
    <property type="entry name" value="Znf_CppX_C4"/>
</dbReference>
<dbReference type="GO" id="GO:0005524">
    <property type="term" value="F:ATP binding"/>
    <property type="evidence" value="ECO:0007669"/>
    <property type="project" value="UniProtKB-UniRule"/>
</dbReference>
<evidence type="ECO:0000259" key="8">
    <source>
        <dbReference type="PROSITE" id="PS51902"/>
    </source>
</evidence>
<gene>
    <name evidence="6 9" type="primary">clpX</name>
    <name evidence="9" type="ORF">FRD01_17750</name>
</gene>
<dbReference type="PROSITE" id="PS51902">
    <property type="entry name" value="CLPX_ZB"/>
    <property type="match status" value="1"/>
</dbReference>
<dbReference type="AlphaFoldDB" id="A0A5B8Y066"/>
<dbReference type="OrthoDB" id="9804062at2"/>
<dbReference type="Pfam" id="PF07724">
    <property type="entry name" value="AAA_2"/>
    <property type="match status" value="1"/>
</dbReference>
<dbReference type="SMART" id="SM00382">
    <property type="entry name" value="AAA"/>
    <property type="match status" value="1"/>
</dbReference>
<feature type="binding site" evidence="6">
    <location>
        <begin position="125"/>
        <end position="132"/>
    </location>
    <ligand>
        <name>ATP</name>
        <dbReference type="ChEBI" id="CHEBI:30616"/>
    </ligand>
</feature>
<dbReference type="PANTHER" id="PTHR48102:SF7">
    <property type="entry name" value="ATP-DEPENDENT CLP PROTEASE ATP-BINDING SUBUNIT CLPX-LIKE, MITOCHONDRIAL"/>
    <property type="match status" value="1"/>
</dbReference>
<dbReference type="SUPFAM" id="SSF57716">
    <property type="entry name" value="Glucocorticoid receptor-like (DNA-binding domain)"/>
    <property type="match status" value="1"/>
</dbReference>
<dbReference type="Pfam" id="PF10431">
    <property type="entry name" value="ClpB_D2-small"/>
    <property type="match status" value="1"/>
</dbReference>
<dbReference type="InterPro" id="IPR027417">
    <property type="entry name" value="P-loop_NTPase"/>
</dbReference>
<keyword evidence="3 6" id="KW-0862">Zinc</keyword>
<dbReference type="Gene3D" id="3.40.50.300">
    <property type="entry name" value="P-loop containing nucleotide triphosphate hydrolases"/>
    <property type="match status" value="1"/>
</dbReference>
<evidence type="ECO:0000313" key="10">
    <source>
        <dbReference type="Proteomes" id="UP000321595"/>
    </source>
</evidence>
<dbReference type="InterPro" id="IPR003593">
    <property type="entry name" value="AAA+_ATPase"/>
</dbReference>
<dbReference type="GO" id="GO:0046983">
    <property type="term" value="F:protein dimerization activity"/>
    <property type="evidence" value="ECO:0007669"/>
    <property type="project" value="UniProtKB-UniRule"/>
</dbReference>
<feature type="binding site" evidence="6 7">
    <location>
        <position position="15"/>
    </location>
    <ligand>
        <name>Zn(2+)</name>
        <dbReference type="ChEBI" id="CHEBI:29105"/>
    </ligand>
</feature>
<dbReference type="GO" id="GO:0008233">
    <property type="term" value="F:peptidase activity"/>
    <property type="evidence" value="ECO:0007669"/>
    <property type="project" value="UniProtKB-KW"/>
</dbReference>
<dbReference type="NCBIfam" id="NF003745">
    <property type="entry name" value="PRK05342.1"/>
    <property type="match status" value="1"/>
</dbReference>
<feature type="binding site" evidence="6 7">
    <location>
        <position position="37"/>
    </location>
    <ligand>
        <name>Zn(2+)</name>
        <dbReference type="ChEBI" id="CHEBI:29105"/>
    </ligand>
</feature>
<dbReference type="NCBIfam" id="TIGR00382">
    <property type="entry name" value="clpX"/>
    <property type="match status" value="1"/>
</dbReference>
<dbReference type="InterPro" id="IPR019489">
    <property type="entry name" value="Clp_ATPase_C"/>
</dbReference>
<dbReference type="EMBL" id="CP042467">
    <property type="protein sequence ID" value="QED29049.1"/>
    <property type="molecule type" value="Genomic_DNA"/>
</dbReference>
<proteinExistence type="inferred from homology"/>
<protein>
    <recommendedName>
        <fullName evidence="6">ATP-dependent Clp protease ATP-binding subunit ClpX</fullName>
    </recommendedName>
</protein>
<dbReference type="CDD" id="cd19497">
    <property type="entry name" value="RecA-like_ClpX"/>
    <property type="match status" value="1"/>
</dbReference>
<dbReference type="InterPro" id="IPR003959">
    <property type="entry name" value="ATPase_AAA_core"/>
</dbReference>
<dbReference type="GO" id="GO:0051082">
    <property type="term" value="F:unfolded protein binding"/>
    <property type="evidence" value="ECO:0007669"/>
    <property type="project" value="UniProtKB-UniRule"/>
</dbReference>
<dbReference type="GO" id="GO:0051301">
    <property type="term" value="P:cell division"/>
    <property type="evidence" value="ECO:0007669"/>
    <property type="project" value="TreeGrafter"/>
</dbReference>
<feature type="domain" description="ClpX-type ZB" evidence="8">
    <location>
        <begin position="1"/>
        <end position="53"/>
    </location>
</feature>
<reference evidence="9 10" key="1">
    <citation type="submission" date="2019-08" db="EMBL/GenBank/DDBJ databases">
        <authorList>
            <person name="Liang Q."/>
        </authorList>
    </citation>
    <scope>NUCLEOTIDE SEQUENCE [LARGE SCALE GENOMIC DNA]</scope>
    <source>
        <strain evidence="9 10">V1718</strain>
    </source>
</reference>
<feature type="binding site" evidence="6 7">
    <location>
        <position position="34"/>
    </location>
    <ligand>
        <name>Zn(2+)</name>
        <dbReference type="ChEBI" id="CHEBI:29105"/>
    </ligand>
</feature>
<evidence type="ECO:0000256" key="3">
    <source>
        <dbReference type="ARBA" id="ARBA00022833"/>
    </source>
</evidence>
<dbReference type="GO" id="GO:0016887">
    <property type="term" value="F:ATP hydrolysis activity"/>
    <property type="evidence" value="ECO:0007669"/>
    <property type="project" value="InterPro"/>
</dbReference>
<evidence type="ECO:0000256" key="1">
    <source>
        <dbReference type="ARBA" id="ARBA00022723"/>
    </source>
</evidence>
<keyword evidence="4 6" id="KW-0067">ATP-binding</keyword>
<evidence type="ECO:0000256" key="6">
    <source>
        <dbReference type="HAMAP-Rule" id="MF_00175"/>
    </source>
</evidence>
<sequence>MKTTDPNSKVRCSFCGKEARDVKKLIAGPKVHICDECVSLCREIIEEDKHREPGKTRGIEDMRPKKIKAFLDEHIVGQELAKRALSVAVYNHYKRILAAKADEEVEEDEDADVELTKGNILLIGPTGSGKTLMAQTLAKMLDVPFTIADATSLTEAGYVGEDVENVIKNLWLAADRDVERASRGIVCIDEIDKIAKRGDGPSSTRDVGGEGVQQALLKMVESSKVMITPEGSRNRPQQEFIQVDTTNILFICSGSFQGLTDVISRRMGESRMGFGADVAPKKENTNALLHQVKPTDLTKFGLIPEFVGRFPVIVTFDELDEDMLVNILWQPKNSLVKQYQKLFEIEGVKLRINQEAMLAIVREAIKRKTGARGLRAIIEEVMLDIMYEIPSLQGVRECVITEEVVMKKEKPMLVYEKKTA</sequence>
<dbReference type="RefSeq" id="WP_146962018.1">
    <property type="nucleotide sequence ID" value="NZ_CP042467.1"/>
</dbReference>
<dbReference type="FunFam" id="1.10.8.60:FF:000002">
    <property type="entry name" value="ATP-dependent Clp protease ATP-binding subunit ClpX"/>
    <property type="match status" value="1"/>
</dbReference>
<name>A0A5B8Y066_9DELT</name>
<keyword evidence="9" id="KW-0645">Protease</keyword>
<comment type="subunit">
    <text evidence="6">Component of the ClpX-ClpP complex. Forms a hexameric ring that, in the presence of ATP, binds to fourteen ClpP subunits assembled into a disk-like structure with a central cavity, resembling the structure of eukaryotic proteasomes.</text>
</comment>
<keyword evidence="2 6" id="KW-0547">Nucleotide-binding</keyword>
<dbReference type="Gene3D" id="1.10.8.60">
    <property type="match status" value="1"/>
</dbReference>
<dbReference type="InterPro" id="IPR046425">
    <property type="entry name" value="ClpX_bact"/>
</dbReference>
<keyword evidence="9" id="KW-0378">Hydrolase</keyword>
<accession>A0A5B8Y066</accession>
<dbReference type="HAMAP" id="MF_00175">
    <property type="entry name" value="ClpX"/>
    <property type="match status" value="1"/>
</dbReference>
<comment type="function">
    <text evidence="6">ATP-dependent specificity component of the Clp protease. It directs the protease to specific substrates. Can perform chaperone functions in the absence of ClpP.</text>
</comment>
<evidence type="ECO:0000256" key="5">
    <source>
        <dbReference type="ARBA" id="ARBA00023186"/>
    </source>
</evidence>
<dbReference type="Proteomes" id="UP000321595">
    <property type="component" value="Chromosome"/>
</dbReference>
<keyword evidence="1 6" id="KW-0479">Metal-binding</keyword>
<dbReference type="InterPro" id="IPR004487">
    <property type="entry name" value="Clp_protease_ATP-bd_su_ClpX"/>
</dbReference>